<dbReference type="Gene3D" id="1.20.1740.10">
    <property type="entry name" value="Amino acid/polyamine transporter I"/>
    <property type="match status" value="1"/>
</dbReference>
<feature type="transmembrane region" description="Helical" evidence="5">
    <location>
        <begin position="443"/>
        <end position="462"/>
    </location>
</feature>
<dbReference type="InterPro" id="IPR052962">
    <property type="entry name" value="AA_Transporter_AGT"/>
</dbReference>
<comment type="caution">
    <text evidence="6">The sequence shown here is derived from an EMBL/GenBank/DDBJ whole genome shotgun (WGS) entry which is preliminary data.</text>
</comment>
<evidence type="ECO:0000256" key="3">
    <source>
        <dbReference type="ARBA" id="ARBA00022989"/>
    </source>
</evidence>
<feature type="transmembrane region" description="Helical" evidence="5">
    <location>
        <begin position="382"/>
        <end position="404"/>
    </location>
</feature>
<organism evidence="6 7">
    <name type="scientific">Thermogymnomonas acidicola</name>
    <dbReference type="NCBI Taxonomy" id="399579"/>
    <lineage>
        <taxon>Archaea</taxon>
        <taxon>Methanobacteriati</taxon>
        <taxon>Thermoplasmatota</taxon>
        <taxon>Thermoplasmata</taxon>
        <taxon>Thermoplasmatales</taxon>
        <taxon>Thermogymnomonas</taxon>
    </lineage>
</organism>
<dbReference type="PANTHER" id="PTHR47547:SF1">
    <property type="entry name" value="ASPARTATE-PROTON SYMPORTER"/>
    <property type="match status" value="1"/>
</dbReference>
<evidence type="ECO:0000313" key="7">
    <source>
        <dbReference type="Proteomes" id="UP000632195"/>
    </source>
</evidence>
<dbReference type="Pfam" id="PF13520">
    <property type="entry name" value="AA_permease_2"/>
    <property type="match status" value="1"/>
</dbReference>
<feature type="transmembrane region" description="Helical" evidence="5">
    <location>
        <begin position="181"/>
        <end position="199"/>
    </location>
</feature>
<comment type="subcellular location">
    <subcellularLocation>
        <location evidence="1">Membrane</location>
        <topology evidence="1">Multi-pass membrane protein</topology>
    </subcellularLocation>
</comment>
<gene>
    <name evidence="6" type="ORF">GCM10007108_04270</name>
</gene>
<dbReference type="GO" id="GO:0016020">
    <property type="term" value="C:membrane"/>
    <property type="evidence" value="ECO:0007669"/>
    <property type="project" value="UniProtKB-SubCell"/>
</dbReference>
<feature type="transmembrane region" description="Helical" evidence="5">
    <location>
        <begin position="28"/>
        <end position="50"/>
    </location>
</feature>
<proteinExistence type="predicted"/>
<dbReference type="InterPro" id="IPR002293">
    <property type="entry name" value="AA/rel_permease1"/>
</dbReference>
<name>A0AA37BQU4_9ARCH</name>
<feature type="transmembrane region" description="Helical" evidence="5">
    <location>
        <begin position="211"/>
        <end position="231"/>
    </location>
</feature>
<dbReference type="PIRSF" id="PIRSF006060">
    <property type="entry name" value="AA_transporter"/>
    <property type="match status" value="1"/>
</dbReference>
<evidence type="ECO:0000256" key="5">
    <source>
        <dbReference type="SAM" id="Phobius"/>
    </source>
</evidence>
<dbReference type="Proteomes" id="UP000632195">
    <property type="component" value="Unassembled WGS sequence"/>
</dbReference>
<keyword evidence="2 5" id="KW-0812">Transmembrane</keyword>
<feature type="transmembrane region" description="Helical" evidence="5">
    <location>
        <begin position="294"/>
        <end position="315"/>
    </location>
</feature>
<feature type="transmembrane region" description="Helical" evidence="5">
    <location>
        <begin position="416"/>
        <end position="437"/>
    </location>
</feature>
<dbReference type="AlphaFoldDB" id="A0AA37BQU4"/>
<dbReference type="GO" id="GO:0022857">
    <property type="term" value="F:transmembrane transporter activity"/>
    <property type="evidence" value="ECO:0007669"/>
    <property type="project" value="InterPro"/>
</dbReference>
<accession>A0AA37BQU4</accession>
<feature type="transmembrane region" description="Helical" evidence="5">
    <location>
        <begin position="513"/>
        <end position="534"/>
    </location>
</feature>
<feature type="transmembrane region" description="Helical" evidence="5">
    <location>
        <begin position="148"/>
        <end position="169"/>
    </location>
</feature>
<evidence type="ECO:0000256" key="1">
    <source>
        <dbReference type="ARBA" id="ARBA00004141"/>
    </source>
</evidence>
<reference evidence="6" key="1">
    <citation type="journal article" date="2014" name="Int. J. Syst. Evol. Microbiol.">
        <title>Complete genome sequence of Corynebacterium casei LMG S-19264T (=DSM 44701T), isolated from a smear-ripened cheese.</title>
        <authorList>
            <consortium name="US DOE Joint Genome Institute (JGI-PGF)"/>
            <person name="Walter F."/>
            <person name="Albersmeier A."/>
            <person name="Kalinowski J."/>
            <person name="Ruckert C."/>
        </authorList>
    </citation>
    <scope>NUCLEOTIDE SEQUENCE</scope>
    <source>
        <strain evidence="6">JCM 13583</strain>
    </source>
</reference>
<sequence length="548" mass="59404">MDPERHNNRVLQVETRSEIRQGEYRKEIGVFGATFFGASAILGSAILFIPVTVLSAAGPEGIVAWVIGAVMMLVIGLIYTELGTIMPRTGGVGTYPQVSNGPLTGIFNGWGAFLGYVLAPVSEVVAMVEYLSFFFPVLYNLKTSQLTIYGELLTILIVFLFFLGNYFGVRYLNQANSFLTWLKLLSLAFIGVFFLALYFHPSNFTALPGGFAPYGGSGLLFAVATTVYAYAGFRQPVDYAEEVKDHKRTIPIAISLSIIVSFILYTLLSVDFIGSVNWSYLGISPGDWASLSSLTFPLPAMAFGVGLAVMAYFIFFTSIHSSASSSLIYSGGAARVLANISENRYLPPFFARLGKRGVPYYSVIAVLLISAFYTFLVPVFISVALVFVDASLVSYGPAAVSLMVFRRHVKAPGDSFRLPAAQVLAPIGFVVGSYLLYWTGFKYLIIAIPSVLVGALLFIYHARKTKVDAEDIRGGIWYPVYLAAILALSYFLSISPGPSNLGGIDVVPFPYNIIVFTAVVLVFYAVGVISGNAYMAKKGIRAEGPPST</sequence>
<feature type="transmembrane region" description="Helical" evidence="5">
    <location>
        <begin position="103"/>
        <end position="128"/>
    </location>
</feature>
<keyword evidence="3 5" id="KW-1133">Transmembrane helix</keyword>
<feature type="transmembrane region" description="Helical" evidence="5">
    <location>
        <begin position="474"/>
        <end position="493"/>
    </location>
</feature>
<feature type="transmembrane region" description="Helical" evidence="5">
    <location>
        <begin position="62"/>
        <end position="82"/>
    </location>
</feature>
<feature type="transmembrane region" description="Helical" evidence="5">
    <location>
        <begin position="358"/>
        <end position="376"/>
    </location>
</feature>
<keyword evidence="7" id="KW-1185">Reference proteome</keyword>
<reference evidence="6" key="2">
    <citation type="submission" date="2022-09" db="EMBL/GenBank/DDBJ databases">
        <authorList>
            <person name="Sun Q."/>
            <person name="Ohkuma M."/>
        </authorList>
    </citation>
    <scope>NUCLEOTIDE SEQUENCE</scope>
    <source>
        <strain evidence="6">JCM 13583</strain>
    </source>
</reference>
<keyword evidence="4 5" id="KW-0472">Membrane</keyword>
<protein>
    <submittedName>
        <fullName evidence="6">Aspartate:proton symporter</fullName>
    </submittedName>
</protein>
<dbReference type="PANTHER" id="PTHR47547">
    <property type="match status" value="1"/>
</dbReference>
<evidence type="ECO:0000256" key="2">
    <source>
        <dbReference type="ARBA" id="ARBA00022692"/>
    </source>
</evidence>
<evidence type="ECO:0000313" key="6">
    <source>
        <dbReference type="EMBL" id="GGM69325.1"/>
    </source>
</evidence>
<dbReference type="EMBL" id="BMNY01000001">
    <property type="protein sequence ID" value="GGM69325.1"/>
    <property type="molecule type" value="Genomic_DNA"/>
</dbReference>
<feature type="transmembrane region" description="Helical" evidence="5">
    <location>
        <begin position="252"/>
        <end position="274"/>
    </location>
</feature>
<evidence type="ECO:0000256" key="4">
    <source>
        <dbReference type="ARBA" id="ARBA00023136"/>
    </source>
</evidence>